<gene>
    <name evidence="1" type="ORF">JL111_02120</name>
</gene>
<dbReference type="InterPro" id="IPR029465">
    <property type="entry name" value="ATPgrasp_TupA"/>
</dbReference>
<name>A0ABS1S0P1_9RHOB</name>
<keyword evidence="2" id="KW-1185">Reference proteome</keyword>
<sequence length="569" mass="64531">MKTCITRLDFKAKDDASVKFFFEKIGAIGYVAKYESHWLAVILDDKRVMEEIENQPFIIDGIAKENLAHVKNGQFQGLYFLSPKAHRMSSDSIHIDGVSPNGLVRGWGWQSNGKPCDVRISVDGGLIGTFPVNRFRVDLLNAGIGTGCHGFSNRLPDRILDGKSHHLLIELIASDDENVNVLAKAEKTTKFPFHFNLERPWIGSGQEHSYTWTASDEAEYLNIRDSVLNGDYPAALARAAHFIDHKPRAIFLDFGVKDRCLIEDDLFQTFGHRLRRRWGEHFGRESCHLKEHCCKNLELPYNRISSPSNTKFDQIHSDSPWTSGGPLSRCPMPIRHFASKKLTMDFASAMGVKAPRTLGIIKSIADFDRFDFPSRYVLKPDFASGVELYLMADDINLFDGFLYSREAIRDKVGKYISEGSGREFIVEEFVQQEGTETSSPIIPLDYKFHCFGGKARIIHVDDKNAISRDVLHRRQSWLGRDWSHTPVPFRKTGEHPNDPIRRPECFPKMLNLADELAGRLKDYVRLDFYASPEGPVLGEITSYSHSGLGFSEYGDNIMGQAWEIFSSVE</sequence>
<dbReference type="RefSeq" id="WP_191307465.1">
    <property type="nucleotide sequence ID" value="NZ_BNCL01000001.1"/>
</dbReference>
<evidence type="ECO:0000313" key="1">
    <source>
        <dbReference type="EMBL" id="MBL3672271.1"/>
    </source>
</evidence>
<reference evidence="1 2" key="1">
    <citation type="submission" date="2021-01" db="EMBL/GenBank/DDBJ databases">
        <title>011410 draft genome.</title>
        <authorList>
            <person name="Lang L."/>
        </authorList>
    </citation>
    <scope>NUCLEOTIDE SEQUENCE [LARGE SCALE GENOMIC DNA]</scope>
    <source>
        <strain evidence="1 2">KCTC 42845</strain>
    </source>
</reference>
<organism evidence="1 2">
    <name type="scientific">Paracoccus aerius</name>
    <dbReference type="NCBI Taxonomy" id="1915382"/>
    <lineage>
        <taxon>Bacteria</taxon>
        <taxon>Pseudomonadati</taxon>
        <taxon>Pseudomonadota</taxon>
        <taxon>Alphaproteobacteria</taxon>
        <taxon>Rhodobacterales</taxon>
        <taxon>Paracoccaceae</taxon>
        <taxon>Paracoccus</taxon>
    </lineage>
</organism>
<dbReference type="Proteomes" id="UP000644749">
    <property type="component" value="Unassembled WGS sequence"/>
</dbReference>
<accession>A0ABS1S0P1</accession>
<evidence type="ECO:0000313" key="2">
    <source>
        <dbReference type="Proteomes" id="UP000644749"/>
    </source>
</evidence>
<dbReference type="EMBL" id="JAESHT010000002">
    <property type="protein sequence ID" value="MBL3672271.1"/>
    <property type="molecule type" value="Genomic_DNA"/>
</dbReference>
<proteinExistence type="predicted"/>
<comment type="caution">
    <text evidence="1">The sequence shown here is derived from an EMBL/GenBank/DDBJ whole genome shotgun (WGS) entry which is preliminary data.</text>
</comment>
<protein>
    <submittedName>
        <fullName evidence="1">Uncharacterized protein</fullName>
    </submittedName>
</protein>
<dbReference type="Pfam" id="PF14305">
    <property type="entry name" value="ATPgrasp_TupA"/>
    <property type="match status" value="1"/>
</dbReference>